<dbReference type="AlphaFoldDB" id="E6MWJ2"/>
<evidence type="ECO:0000256" key="2">
    <source>
        <dbReference type="ARBA" id="ARBA00022448"/>
    </source>
</evidence>
<evidence type="ECO:0000256" key="4">
    <source>
        <dbReference type="ARBA" id="ARBA00022692"/>
    </source>
</evidence>
<dbReference type="EMBL" id="AEQZ01000016">
    <property type="protein sequence ID" value="EFV64186.1"/>
    <property type="molecule type" value="Genomic_DNA"/>
</dbReference>
<dbReference type="Proteomes" id="UP000032707">
    <property type="component" value="Unassembled WGS sequence"/>
</dbReference>
<evidence type="ECO:0000313" key="8">
    <source>
        <dbReference type="EMBL" id="EFV64186.1"/>
    </source>
</evidence>
<comment type="subcellular location">
    <subcellularLocation>
        <location evidence="1 7">Cell outer membrane</location>
        <topology evidence="1 7">Multi-pass membrane protein</topology>
    </subcellularLocation>
</comment>
<evidence type="ECO:0000313" key="9">
    <source>
        <dbReference type="Proteomes" id="UP000032707"/>
    </source>
</evidence>
<dbReference type="Gene3D" id="2.40.170.20">
    <property type="entry name" value="TonB-dependent receptor, beta-barrel domain"/>
    <property type="match status" value="1"/>
</dbReference>
<reference evidence="8 9" key="1">
    <citation type="journal article" date="2011" name="J. Bacteriol.">
        <title>Genome sequence of Neisseria meningitidis serogroup B strain H44/76.</title>
        <authorList>
            <person name="Piet J.R."/>
            <person name="Huis In 't Veld R.A."/>
            <person name="van Schaik B.D."/>
            <person name="van Kampen A.H."/>
            <person name="Baas F."/>
            <person name="van de Beek D."/>
            <person name="Pannekoek Y."/>
            <person name="van der Ende A."/>
        </authorList>
    </citation>
    <scope>NUCLEOTIDE SEQUENCE [LARGE SCALE GENOMIC DNA]</scope>
    <source>
        <strain evidence="8 9">H44/76</strain>
    </source>
</reference>
<organism evidence="8 9">
    <name type="scientific">Neisseria meningitidis serogroup B / serotype 15 (strain H44/76)</name>
    <dbReference type="NCBI Taxonomy" id="909420"/>
    <lineage>
        <taxon>Bacteria</taxon>
        <taxon>Pseudomonadati</taxon>
        <taxon>Pseudomonadota</taxon>
        <taxon>Betaproteobacteria</taxon>
        <taxon>Neisseriales</taxon>
        <taxon>Neisseriaceae</taxon>
        <taxon>Neisseria</taxon>
    </lineage>
</organism>
<keyword evidence="4 7" id="KW-0812">Transmembrane</keyword>
<proteinExistence type="inferred from homology"/>
<comment type="similarity">
    <text evidence="7">Belongs to the TonB-dependent receptor family.</text>
</comment>
<keyword evidence="5 7" id="KW-0472">Membrane</keyword>
<evidence type="ECO:0000256" key="1">
    <source>
        <dbReference type="ARBA" id="ARBA00004571"/>
    </source>
</evidence>
<dbReference type="PATRIC" id="fig|909420.4.peg.1049"/>
<evidence type="ECO:0000256" key="7">
    <source>
        <dbReference type="PROSITE-ProRule" id="PRU01360"/>
    </source>
</evidence>
<evidence type="ECO:0000256" key="3">
    <source>
        <dbReference type="ARBA" id="ARBA00022452"/>
    </source>
</evidence>
<keyword evidence="2 7" id="KW-0813">Transport</keyword>
<keyword evidence="8" id="KW-0675">Receptor</keyword>
<evidence type="ECO:0000256" key="6">
    <source>
        <dbReference type="ARBA" id="ARBA00023237"/>
    </source>
</evidence>
<dbReference type="InterPro" id="IPR036942">
    <property type="entry name" value="Beta-barrel_TonB_sf"/>
</dbReference>
<gene>
    <name evidence="8" type="ORF">NMH_1032</name>
</gene>
<accession>E6MWJ2</accession>
<dbReference type="InterPro" id="IPR039426">
    <property type="entry name" value="TonB-dep_rcpt-like"/>
</dbReference>
<dbReference type="GO" id="GO:0009279">
    <property type="term" value="C:cell outer membrane"/>
    <property type="evidence" value="ECO:0007669"/>
    <property type="project" value="UniProtKB-SubCell"/>
</dbReference>
<protein>
    <submittedName>
        <fullName evidence="8">TonB-dependent receptor domain protein</fullName>
    </submittedName>
</protein>
<evidence type="ECO:0000256" key="5">
    <source>
        <dbReference type="ARBA" id="ARBA00023136"/>
    </source>
</evidence>
<keyword evidence="6 7" id="KW-0998">Cell outer membrane</keyword>
<sequence>MLGWNHKNVNVTFAAANLFNQKYWRSDSMPGNPRGYTARVNYRF</sequence>
<comment type="caution">
    <text evidence="8">The sequence shown here is derived from an EMBL/GenBank/DDBJ whole genome shotgun (WGS) entry which is preliminary data.</text>
</comment>
<name>E6MWJ2_NEIMH</name>
<keyword evidence="3 7" id="KW-1134">Transmembrane beta strand</keyword>
<dbReference type="PROSITE" id="PS52016">
    <property type="entry name" value="TONB_DEPENDENT_REC_3"/>
    <property type="match status" value="1"/>
</dbReference>
<dbReference type="SUPFAM" id="SSF56935">
    <property type="entry name" value="Porins"/>
    <property type="match status" value="1"/>
</dbReference>